<dbReference type="Proteomes" id="UP001164929">
    <property type="component" value="Chromosome 16"/>
</dbReference>
<sequence length="189" mass="20467">MVMQGKKVDKKETGDFLSNSDGSSGMQITEALKLQMEVQKRLHEQLEGLCPVSGDNCPESDNKTDPATPAPTSESPLQDKVAKECAPTKSLSIDESFSSHHEPLTPDSRCNTGSPAESPRGERSLKKQMVSMGVAFGKPEMVLTHQILESSLNSYPQPHSAFLTREQFDPSSGLSMGNEDQSEVLGSDL</sequence>
<name>A0AAD6PVG9_9ROSI</name>
<feature type="compositionally biased region" description="Polar residues" evidence="1">
    <location>
        <begin position="169"/>
        <end position="179"/>
    </location>
</feature>
<reference evidence="3 4" key="1">
    <citation type="journal article" date="2023" name="Mol. Ecol. Resour.">
        <title>Chromosome-level genome assembly of a triploid poplar Populus alba 'Berolinensis'.</title>
        <authorList>
            <person name="Chen S."/>
            <person name="Yu Y."/>
            <person name="Wang X."/>
            <person name="Wang S."/>
            <person name="Zhang T."/>
            <person name="Zhou Y."/>
            <person name="He R."/>
            <person name="Meng N."/>
            <person name="Wang Y."/>
            <person name="Liu W."/>
            <person name="Liu Z."/>
            <person name="Liu J."/>
            <person name="Guo Q."/>
            <person name="Huang H."/>
            <person name="Sederoff R.R."/>
            <person name="Wang G."/>
            <person name="Qu G."/>
            <person name="Chen S."/>
        </authorList>
    </citation>
    <scope>NUCLEOTIDE SEQUENCE [LARGE SCALE GENOMIC DNA]</scope>
    <source>
        <strain evidence="3">SC-2020</strain>
    </source>
</reference>
<dbReference type="InterPro" id="IPR025756">
    <property type="entry name" value="Myb_CC_LHEQLE"/>
</dbReference>
<feature type="domain" description="MYB-CC type transcription factor LHEQLE-containing" evidence="2">
    <location>
        <begin position="26"/>
        <end position="47"/>
    </location>
</feature>
<feature type="region of interest" description="Disordered" evidence="1">
    <location>
        <begin position="1"/>
        <end position="30"/>
    </location>
</feature>
<dbReference type="EMBL" id="JAQIZT010000016">
    <property type="protein sequence ID" value="KAJ6967478.1"/>
    <property type="molecule type" value="Genomic_DNA"/>
</dbReference>
<evidence type="ECO:0000259" key="2">
    <source>
        <dbReference type="Pfam" id="PF14379"/>
    </source>
</evidence>
<evidence type="ECO:0000313" key="4">
    <source>
        <dbReference type="Proteomes" id="UP001164929"/>
    </source>
</evidence>
<dbReference type="Pfam" id="PF14379">
    <property type="entry name" value="Myb_CC_LHEQLE"/>
    <property type="match status" value="1"/>
</dbReference>
<feature type="compositionally biased region" description="Polar residues" evidence="1">
    <location>
        <begin position="16"/>
        <end position="27"/>
    </location>
</feature>
<comment type="caution">
    <text evidence="3">The sequence shown here is derived from an EMBL/GenBank/DDBJ whole genome shotgun (WGS) entry which is preliminary data.</text>
</comment>
<accession>A0AAD6PVG9</accession>
<evidence type="ECO:0000256" key="1">
    <source>
        <dbReference type="SAM" id="MobiDB-lite"/>
    </source>
</evidence>
<feature type="compositionally biased region" description="Basic and acidic residues" evidence="1">
    <location>
        <begin position="1"/>
        <end position="14"/>
    </location>
</feature>
<dbReference type="AlphaFoldDB" id="A0AAD6PVG9"/>
<keyword evidence="4" id="KW-1185">Reference proteome</keyword>
<proteinExistence type="predicted"/>
<protein>
    <recommendedName>
        <fullName evidence="2">MYB-CC type transcription factor LHEQLE-containing domain-containing protein</fullName>
    </recommendedName>
</protein>
<gene>
    <name evidence="3" type="ORF">NC653_035633</name>
</gene>
<feature type="region of interest" description="Disordered" evidence="1">
    <location>
        <begin position="45"/>
        <end position="125"/>
    </location>
</feature>
<evidence type="ECO:0000313" key="3">
    <source>
        <dbReference type="EMBL" id="KAJ6967478.1"/>
    </source>
</evidence>
<organism evidence="3 4">
    <name type="scientific">Populus alba x Populus x berolinensis</name>
    <dbReference type="NCBI Taxonomy" id="444605"/>
    <lineage>
        <taxon>Eukaryota</taxon>
        <taxon>Viridiplantae</taxon>
        <taxon>Streptophyta</taxon>
        <taxon>Embryophyta</taxon>
        <taxon>Tracheophyta</taxon>
        <taxon>Spermatophyta</taxon>
        <taxon>Magnoliopsida</taxon>
        <taxon>eudicotyledons</taxon>
        <taxon>Gunneridae</taxon>
        <taxon>Pentapetalae</taxon>
        <taxon>rosids</taxon>
        <taxon>fabids</taxon>
        <taxon>Malpighiales</taxon>
        <taxon>Salicaceae</taxon>
        <taxon>Saliceae</taxon>
        <taxon>Populus</taxon>
    </lineage>
</organism>
<feature type="region of interest" description="Disordered" evidence="1">
    <location>
        <begin position="166"/>
        <end position="189"/>
    </location>
</feature>